<proteinExistence type="predicted"/>
<evidence type="ECO:0000313" key="1">
    <source>
        <dbReference type="EMBL" id="SIN65404.1"/>
    </source>
</evidence>
<dbReference type="AlphaFoldDB" id="A0A1N6D415"/>
<dbReference type="EMBL" id="FSRC01000001">
    <property type="protein sequence ID" value="SIN65404.1"/>
    <property type="molecule type" value="Genomic_DNA"/>
</dbReference>
<organism evidence="1 2">
    <name type="scientific">Algoriphagus halophilus</name>
    <dbReference type="NCBI Taxonomy" id="226505"/>
    <lineage>
        <taxon>Bacteria</taxon>
        <taxon>Pseudomonadati</taxon>
        <taxon>Bacteroidota</taxon>
        <taxon>Cytophagia</taxon>
        <taxon>Cytophagales</taxon>
        <taxon>Cyclobacteriaceae</taxon>
        <taxon>Algoriphagus</taxon>
    </lineage>
</organism>
<name>A0A1N6D415_9BACT</name>
<protein>
    <submittedName>
        <fullName evidence="1">Uncharacterized protein</fullName>
    </submittedName>
</protein>
<gene>
    <name evidence="1" type="ORF">SAMN05444394_0133</name>
</gene>
<evidence type="ECO:0000313" key="2">
    <source>
        <dbReference type="Proteomes" id="UP000185221"/>
    </source>
</evidence>
<keyword evidence="2" id="KW-1185">Reference proteome</keyword>
<accession>A0A1N6D415</accession>
<sequence length="159" mass="17641">MAIENRNSIEIPEAVLADALGKLNEVRELLAPYLIALTPTQRKNLLKMADGSRPFVEKVMDYVESEPQFLPPYLPVEELKIDWGAVKGLGPILNSANLFYDNLSDTLMLAGSECFDGALSYYNTVKYASRMNAPGAKGIYEDLKERFEKNSSDESSQAA</sequence>
<dbReference type="RefSeq" id="WP_074222928.1">
    <property type="nucleotide sequence ID" value="NZ_FSRC01000001.1"/>
</dbReference>
<reference evidence="2" key="1">
    <citation type="submission" date="2016-11" db="EMBL/GenBank/DDBJ databases">
        <authorList>
            <person name="Varghese N."/>
            <person name="Submissions S."/>
        </authorList>
    </citation>
    <scope>NUCLEOTIDE SEQUENCE [LARGE SCALE GENOMIC DNA]</scope>
    <source>
        <strain evidence="2">DSM 15292</strain>
    </source>
</reference>
<dbReference type="Proteomes" id="UP000185221">
    <property type="component" value="Unassembled WGS sequence"/>
</dbReference>